<dbReference type="EMBL" id="MU117971">
    <property type="protein sequence ID" value="KAF9652064.1"/>
    <property type="molecule type" value="Genomic_DNA"/>
</dbReference>
<organism evidence="1 2">
    <name type="scientific">Thelephora ganbajun</name>
    <name type="common">Ganba fungus</name>
    <dbReference type="NCBI Taxonomy" id="370292"/>
    <lineage>
        <taxon>Eukaryota</taxon>
        <taxon>Fungi</taxon>
        <taxon>Dikarya</taxon>
        <taxon>Basidiomycota</taxon>
        <taxon>Agaricomycotina</taxon>
        <taxon>Agaricomycetes</taxon>
        <taxon>Thelephorales</taxon>
        <taxon>Thelephoraceae</taxon>
        <taxon>Thelephora</taxon>
    </lineage>
</organism>
<evidence type="ECO:0000313" key="1">
    <source>
        <dbReference type="EMBL" id="KAF9652064.1"/>
    </source>
</evidence>
<accession>A0ACB6ZRA1</accession>
<dbReference type="Proteomes" id="UP000886501">
    <property type="component" value="Unassembled WGS sequence"/>
</dbReference>
<name>A0ACB6ZRA1_THEGA</name>
<protein>
    <submittedName>
        <fullName evidence="1">BAR-domain-containing protein</fullName>
    </submittedName>
</protein>
<sequence length="436" mass="48442">MKGITKAVMRTPHMVTSKAGMSKRSVDKDFDELNRSFTAVEGSTDKILKDVAQFCEHVKTMFNAGVGFADHFIALFSPVTGEFDLASQHPGSEATFETMVSYQGLMAELNVAVQPELELIQSRITGPLKEFKEVVKAVRKSITKREHKLVDYDRYNNSLTKLREKKDKSLSDEKNLFKLEQDFEIATGEFDYINSAMKQDLPRFLLLASRFIEPLYHSFFYMQLNIYYMVLEKLSSFAEAKYDISLSFHDIAADYEAKRSDALQQIEDMAITKRIISTSRLVQSNRALTGGSDLGRSNTTLSTASSLTSRTMPPPSRSPSNASSFKKPPPPPPGSFNKETSAPPPPYTVANGVGASSVAGKKPPPPPPLKLKSKIEPPKQYVVALYDFEAQADGDLSFKAGDRIEVVEKTASAEDWWTGKLNGIRGVFPGNYVQDT</sequence>
<evidence type="ECO:0000313" key="2">
    <source>
        <dbReference type="Proteomes" id="UP000886501"/>
    </source>
</evidence>
<gene>
    <name evidence="1" type="ORF">BDM02DRAFT_3184045</name>
</gene>
<reference evidence="1" key="2">
    <citation type="journal article" date="2020" name="Nat. Commun.">
        <title>Large-scale genome sequencing of mycorrhizal fungi provides insights into the early evolution of symbiotic traits.</title>
        <authorList>
            <person name="Miyauchi S."/>
            <person name="Kiss E."/>
            <person name="Kuo A."/>
            <person name="Drula E."/>
            <person name="Kohler A."/>
            <person name="Sanchez-Garcia M."/>
            <person name="Morin E."/>
            <person name="Andreopoulos B."/>
            <person name="Barry K.W."/>
            <person name="Bonito G."/>
            <person name="Buee M."/>
            <person name="Carver A."/>
            <person name="Chen C."/>
            <person name="Cichocki N."/>
            <person name="Clum A."/>
            <person name="Culley D."/>
            <person name="Crous P.W."/>
            <person name="Fauchery L."/>
            <person name="Girlanda M."/>
            <person name="Hayes R.D."/>
            <person name="Keri Z."/>
            <person name="LaButti K."/>
            <person name="Lipzen A."/>
            <person name="Lombard V."/>
            <person name="Magnuson J."/>
            <person name="Maillard F."/>
            <person name="Murat C."/>
            <person name="Nolan M."/>
            <person name="Ohm R.A."/>
            <person name="Pangilinan J."/>
            <person name="Pereira M.F."/>
            <person name="Perotto S."/>
            <person name="Peter M."/>
            <person name="Pfister S."/>
            <person name="Riley R."/>
            <person name="Sitrit Y."/>
            <person name="Stielow J.B."/>
            <person name="Szollosi G."/>
            <person name="Zifcakova L."/>
            <person name="Stursova M."/>
            <person name="Spatafora J.W."/>
            <person name="Tedersoo L."/>
            <person name="Vaario L.M."/>
            <person name="Yamada A."/>
            <person name="Yan M."/>
            <person name="Wang P."/>
            <person name="Xu J."/>
            <person name="Bruns T."/>
            <person name="Baldrian P."/>
            <person name="Vilgalys R."/>
            <person name="Dunand C."/>
            <person name="Henrissat B."/>
            <person name="Grigoriev I.V."/>
            <person name="Hibbett D."/>
            <person name="Nagy L.G."/>
            <person name="Martin F.M."/>
        </authorList>
    </citation>
    <scope>NUCLEOTIDE SEQUENCE</scope>
    <source>
        <strain evidence="1">P2</strain>
    </source>
</reference>
<comment type="caution">
    <text evidence="1">The sequence shown here is derived from an EMBL/GenBank/DDBJ whole genome shotgun (WGS) entry which is preliminary data.</text>
</comment>
<keyword evidence="2" id="KW-1185">Reference proteome</keyword>
<proteinExistence type="predicted"/>
<reference evidence="1" key="1">
    <citation type="submission" date="2019-10" db="EMBL/GenBank/DDBJ databases">
        <authorList>
            <consortium name="DOE Joint Genome Institute"/>
            <person name="Kuo A."/>
            <person name="Miyauchi S."/>
            <person name="Kiss E."/>
            <person name="Drula E."/>
            <person name="Kohler A."/>
            <person name="Sanchez-Garcia M."/>
            <person name="Andreopoulos B."/>
            <person name="Barry K.W."/>
            <person name="Bonito G."/>
            <person name="Buee M."/>
            <person name="Carver A."/>
            <person name="Chen C."/>
            <person name="Cichocki N."/>
            <person name="Clum A."/>
            <person name="Culley D."/>
            <person name="Crous P.W."/>
            <person name="Fauchery L."/>
            <person name="Girlanda M."/>
            <person name="Hayes R."/>
            <person name="Keri Z."/>
            <person name="Labutti K."/>
            <person name="Lipzen A."/>
            <person name="Lombard V."/>
            <person name="Magnuson J."/>
            <person name="Maillard F."/>
            <person name="Morin E."/>
            <person name="Murat C."/>
            <person name="Nolan M."/>
            <person name="Ohm R."/>
            <person name="Pangilinan J."/>
            <person name="Pereira M."/>
            <person name="Perotto S."/>
            <person name="Peter M."/>
            <person name="Riley R."/>
            <person name="Sitrit Y."/>
            <person name="Stielow B."/>
            <person name="Szollosi G."/>
            <person name="Zifcakova L."/>
            <person name="Stursova M."/>
            <person name="Spatafora J.W."/>
            <person name="Tedersoo L."/>
            <person name="Vaario L.-M."/>
            <person name="Yamada A."/>
            <person name="Yan M."/>
            <person name="Wang P."/>
            <person name="Xu J."/>
            <person name="Bruns T."/>
            <person name="Baldrian P."/>
            <person name="Vilgalys R."/>
            <person name="Henrissat B."/>
            <person name="Grigoriev I.V."/>
            <person name="Hibbett D."/>
            <person name="Nagy L.G."/>
            <person name="Martin F.M."/>
        </authorList>
    </citation>
    <scope>NUCLEOTIDE SEQUENCE</scope>
    <source>
        <strain evidence="1">P2</strain>
    </source>
</reference>